<evidence type="ECO:0000313" key="2">
    <source>
        <dbReference type="Proteomes" id="UP001228113"/>
    </source>
</evidence>
<dbReference type="Proteomes" id="UP001228113">
    <property type="component" value="Chromosome"/>
</dbReference>
<evidence type="ECO:0000313" key="1">
    <source>
        <dbReference type="EMBL" id="BDU76611.1"/>
    </source>
</evidence>
<organism evidence="1 2">
    <name type="scientific">Mesoterricola sediminis</name>
    <dbReference type="NCBI Taxonomy" id="2927980"/>
    <lineage>
        <taxon>Bacteria</taxon>
        <taxon>Pseudomonadati</taxon>
        <taxon>Acidobacteriota</taxon>
        <taxon>Holophagae</taxon>
        <taxon>Holophagales</taxon>
        <taxon>Holophagaceae</taxon>
        <taxon>Mesoterricola</taxon>
    </lineage>
</organism>
<sequence>MVPVAPIPEVRQAHAAALQTLDANLARNFQFESGGTWNLTEDYFQAQRALDAYKVRHLSDRGPRLNLDYLAADPYLSRHGSDINQIFPEAVSPEKWREITNALQQAAEPMDLMSLEEVMGKINMSNPETRVTVKKRVRRLYEWAKDRDEAGLGPLHLTTGSCLHEVATSLSQNNTRCIDGIQEGIGQFEAGVFGDAFAPQNMGECVSHIVADDRMAFIVRHTAFRPHNVEFVTTVVQLLRQRMLFSLGLRGAFAPVAYPFLVGHENDALSPARVMERYLEGSEGETLGFLSQPVDFPAYTVDRLISLLQAAREADFVDADGRRRNPDYRGLRLTYNFIMNECLNGTEPKDPVLGPVFFDFVMSGMTEASDYFLPASDGSERNFRLTREFWLYILAKYGYILSERPGTPPPPEGGA</sequence>
<accession>A0AA48KC41</accession>
<name>A0AA48KC41_9BACT</name>
<reference evidence="1" key="1">
    <citation type="journal article" date="2023" name="Int. J. Syst. Evol. Microbiol.">
        <title>Mesoterricola silvestris gen. nov., sp. nov., Mesoterricola sediminis sp. nov., Geothrix oryzae sp. nov., Geothrix edaphica sp. nov., Geothrix rubra sp. nov., and Geothrix limicola sp. nov., six novel members of Acidobacteriota isolated from soils.</title>
        <authorList>
            <person name="Itoh H."/>
            <person name="Sugisawa Y."/>
            <person name="Mise K."/>
            <person name="Xu Z."/>
            <person name="Kuniyasu M."/>
            <person name="Ushijima N."/>
            <person name="Kawano K."/>
            <person name="Kobayashi E."/>
            <person name="Shiratori Y."/>
            <person name="Masuda Y."/>
            <person name="Senoo K."/>
        </authorList>
    </citation>
    <scope>NUCLEOTIDE SEQUENCE</scope>
    <source>
        <strain evidence="1">W786</strain>
    </source>
</reference>
<proteinExistence type="predicted"/>
<dbReference type="EMBL" id="AP027081">
    <property type="protein sequence ID" value="BDU76611.1"/>
    <property type="molecule type" value="Genomic_DNA"/>
</dbReference>
<protein>
    <submittedName>
        <fullName evidence="1">Uncharacterized protein</fullName>
    </submittedName>
</protein>
<gene>
    <name evidence="1" type="ORF">METESE_15690</name>
</gene>
<dbReference type="AlphaFoldDB" id="A0AA48KC41"/>
<dbReference type="KEGG" id="msea:METESE_15690"/>
<keyword evidence="2" id="KW-1185">Reference proteome</keyword>